<proteinExistence type="predicted"/>
<gene>
    <name evidence="1" type="ORF">DFR26_0073</name>
</gene>
<keyword evidence="2" id="KW-1185">Reference proteome</keyword>
<dbReference type="OrthoDB" id="8957517at2"/>
<sequence length="396" mass="43631">MSLTQFHQAQTASDKRSALQAAIASDARVVCDPQVKAWLAMRWRQLFVQAAANDAQVLKRVKSPIGLRRDQRSARQKVAERFLLDASPSDYDSDCLPAPTRAPRATLMFCPGFINGLLPVHGFGDAFPALVAEGWHIVSADAHPVRSCEANVADLQRTISEGYGYWPTPDTPARTGEMQHDIILFGYSKGGPDMLSLLAAHPELKPRIKAVFTWAGANGGSFTADKIYQLIKDLPINVVSQRLHDFLRLLMPGMRRDGRLRRLEEYDMIGGVKSLTTTDREAFLATQSAKIDALDIPLFCLTAATKLLEVPTIQMADWLALSKHCANNDMQVTQAQASLELPMATSLAVLHGHHWDVSYPPFPRHLRIGSPNLDHPFPRQAAVMAIGQLCVELGLA</sequence>
<evidence type="ECO:0000313" key="1">
    <source>
        <dbReference type="EMBL" id="REH39879.1"/>
    </source>
</evidence>
<name>A0A3E0H828_9GAMM</name>
<accession>A0A3E0H828</accession>
<dbReference type="EMBL" id="QUNR01000001">
    <property type="protein sequence ID" value="REH39879.1"/>
    <property type="molecule type" value="Genomic_DNA"/>
</dbReference>
<organism evidence="1 2">
    <name type="scientific">Paraperlucidibaca baekdonensis</name>
    <dbReference type="NCBI Taxonomy" id="748120"/>
    <lineage>
        <taxon>Bacteria</taxon>
        <taxon>Pseudomonadati</taxon>
        <taxon>Pseudomonadota</taxon>
        <taxon>Gammaproteobacteria</taxon>
        <taxon>Moraxellales</taxon>
        <taxon>Moraxellaceae</taxon>
        <taxon>Paraperlucidibaca</taxon>
    </lineage>
</organism>
<dbReference type="RefSeq" id="WP_116206970.1">
    <property type="nucleotide sequence ID" value="NZ_QUNR01000001.1"/>
</dbReference>
<comment type="caution">
    <text evidence="1">The sequence shown here is derived from an EMBL/GenBank/DDBJ whole genome shotgun (WGS) entry which is preliminary data.</text>
</comment>
<protein>
    <submittedName>
        <fullName evidence="1">Uncharacterized protein</fullName>
    </submittedName>
</protein>
<dbReference type="InterPro" id="IPR029058">
    <property type="entry name" value="AB_hydrolase_fold"/>
</dbReference>
<dbReference type="SUPFAM" id="SSF53474">
    <property type="entry name" value="alpha/beta-Hydrolases"/>
    <property type="match status" value="1"/>
</dbReference>
<reference evidence="1 2" key="1">
    <citation type="submission" date="2018-08" db="EMBL/GenBank/DDBJ databases">
        <title>Genomic Encyclopedia of Type Strains, Phase IV (KMG-IV): sequencing the most valuable type-strain genomes for metagenomic binning, comparative biology and taxonomic classification.</title>
        <authorList>
            <person name="Goeker M."/>
        </authorList>
    </citation>
    <scope>NUCLEOTIDE SEQUENCE [LARGE SCALE GENOMIC DNA]</scope>
    <source>
        <strain evidence="1 2">DSM 26022</strain>
    </source>
</reference>
<dbReference type="Gene3D" id="3.40.50.1820">
    <property type="entry name" value="alpha/beta hydrolase"/>
    <property type="match status" value="1"/>
</dbReference>
<dbReference type="Proteomes" id="UP000256774">
    <property type="component" value="Unassembled WGS sequence"/>
</dbReference>
<evidence type="ECO:0000313" key="2">
    <source>
        <dbReference type="Proteomes" id="UP000256774"/>
    </source>
</evidence>
<dbReference type="AlphaFoldDB" id="A0A3E0H828"/>